<evidence type="ECO:0000256" key="1">
    <source>
        <dbReference type="ARBA" id="ARBA00038087"/>
    </source>
</evidence>
<evidence type="ECO:0000259" key="2">
    <source>
        <dbReference type="Pfam" id="PF26078"/>
    </source>
</evidence>
<dbReference type="PANTHER" id="PTHR37829">
    <property type="entry name" value="PHAGE-LIKE ELEMENT PBSX PROTEIN XKDT"/>
    <property type="match status" value="1"/>
</dbReference>
<dbReference type="InterPro" id="IPR052399">
    <property type="entry name" value="Phage_Baseplate_Assmbl_Protein"/>
</dbReference>
<dbReference type="Pfam" id="PF26079">
    <property type="entry name" value="Baseplate_J_C"/>
    <property type="match status" value="1"/>
</dbReference>
<feature type="domain" description="Baseplate J-like C-terminal" evidence="3">
    <location>
        <begin position="268"/>
        <end position="358"/>
    </location>
</feature>
<reference evidence="4" key="1">
    <citation type="submission" date="2020-12" db="EMBL/GenBank/DDBJ databases">
        <authorList>
            <person name="Huq M.A."/>
        </authorList>
    </citation>
    <scope>NUCLEOTIDE SEQUENCE</scope>
    <source>
        <strain evidence="4">MAHUQ-46</strain>
    </source>
</reference>
<dbReference type="InterPro" id="IPR058531">
    <property type="entry name" value="Baseplate_J_M"/>
</dbReference>
<evidence type="ECO:0000313" key="5">
    <source>
        <dbReference type="Proteomes" id="UP000640274"/>
    </source>
</evidence>
<gene>
    <name evidence="4" type="ORF">JFN88_06075</name>
</gene>
<accession>A0A934J055</accession>
<dbReference type="Proteomes" id="UP000640274">
    <property type="component" value="Unassembled WGS sequence"/>
</dbReference>
<comment type="caution">
    <text evidence="4">The sequence shown here is derived from an EMBL/GenBank/DDBJ whole genome shotgun (WGS) entry which is preliminary data.</text>
</comment>
<evidence type="ECO:0000313" key="4">
    <source>
        <dbReference type="EMBL" id="MBJ6360884.1"/>
    </source>
</evidence>
<keyword evidence="5" id="KW-1185">Reference proteome</keyword>
<sequence>MYETYTFSFLLNRMLGRVPDTVDKREGSIIYDACAPAAAELAQLYMELEMNAALSFADTATGEFLTRRAGEFGVRRSPATKAKRRGLFVDDSGRPMIVPLGSRYSIEDTVYVVVAANSVGSVELECETPGVVGNQFFGQLLPIDYVAGLATAELAGILIPGADEESDDALRERYYSAVNEPAFGGNVADYKQEINAISGVGACKVYPAWNGGGTVKVTIIAADWSAPTTALVNQVQTIMDPTVNSGQGLGLAPIGHQVTIQGVQSLTVNVETTLTLAAGMTPGQVQADVEAVLAAYLRDLRKDWSNQAQLVVRTAQLDARILTIAGIEDVADTRLNGSPANLTLGADEIPTVGTVTINV</sequence>
<comment type="similarity">
    <text evidence="1">Belongs to the Mu gp47/PBSX XkdT family.</text>
</comment>
<evidence type="ECO:0000259" key="3">
    <source>
        <dbReference type="Pfam" id="PF26079"/>
    </source>
</evidence>
<dbReference type="EMBL" id="JAELUP010000014">
    <property type="protein sequence ID" value="MBJ6360884.1"/>
    <property type="molecule type" value="Genomic_DNA"/>
</dbReference>
<dbReference type="PANTHER" id="PTHR37829:SF3">
    <property type="entry name" value="PROTEIN JAYE-RELATED"/>
    <property type="match status" value="1"/>
</dbReference>
<dbReference type="InterPro" id="IPR058530">
    <property type="entry name" value="Baseplate_J-like_C"/>
</dbReference>
<dbReference type="RefSeq" id="WP_199018440.1">
    <property type="nucleotide sequence ID" value="NZ_JAELUP010000014.1"/>
</dbReference>
<protein>
    <submittedName>
        <fullName evidence="4">Baseplate J/gp47 family protein</fullName>
    </submittedName>
</protein>
<name>A0A934J055_9BACL</name>
<organism evidence="4 5">
    <name type="scientific">Paenibacillus roseus</name>
    <dbReference type="NCBI Taxonomy" id="2798579"/>
    <lineage>
        <taxon>Bacteria</taxon>
        <taxon>Bacillati</taxon>
        <taxon>Bacillota</taxon>
        <taxon>Bacilli</taxon>
        <taxon>Bacillales</taxon>
        <taxon>Paenibacillaceae</taxon>
        <taxon>Paenibacillus</taxon>
    </lineage>
</organism>
<dbReference type="AlphaFoldDB" id="A0A934J055"/>
<proteinExistence type="inferred from homology"/>
<dbReference type="Pfam" id="PF26078">
    <property type="entry name" value="Baseplate_J_M"/>
    <property type="match status" value="1"/>
</dbReference>
<feature type="domain" description="Baseplate J-like central" evidence="2">
    <location>
        <begin position="182"/>
        <end position="261"/>
    </location>
</feature>